<accession>A0A9E7T0V5</accession>
<name>A0A9E7T0V5_9CAUD</name>
<keyword evidence="2" id="KW-1185">Reference proteome</keyword>
<proteinExistence type="predicted"/>
<dbReference type="EMBL" id="ON624112">
    <property type="protein sequence ID" value="UTQ78216.1"/>
    <property type="molecule type" value="Genomic_DNA"/>
</dbReference>
<dbReference type="Proteomes" id="UP001060037">
    <property type="component" value="Segment"/>
</dbReference>
<evidence type="ECO:0000313" key="1">
    <source>
        <dbReference type="EMBL" id="UTQ78216.1"/>
    </source>
</evidence>
<sequence length="45" mass="5301">MKDQRVNVMFGGRVVKGFETRAAAERWIKFSGNPHLTYTIKLYKR</sequence>
<reference evidence="1" key="1">
    <citation type="submission" date="2022-05" db="EMBL/GenBank/DDBJ databases">
        <authorList>
            <person name="Tikunov A."/>
            <person name="Kozlova Y."/>
            <person name="Morozova V."/>
            <person name="Jdeed G."/>
            <person name="Bardasheva A."/>
            <person name="Tikunova N."/>
        </authorList>
    </citation>
    <scope>NUCLEOTIDE SEQUENCE</scope>
</reference>
<organism evidence="1 2">
    <name type="scientific">Aeromonas phage Aer_P220</name>
    <dbReference type="NCBI Taxonomy" id="2951227"/>
    <lineage>
        <taxon>Viruses</taxon>
        <taxon>Duplodnaviria</taxon>
        <taxon>Heunggongvirae</taxon>
        <taxon>Uroviricota</taxon>
        <taxon>Caudoviricetes</taxon>
        <taxon>Autographivirales</taxon>
        <taxon>Autographivirales incertae sedis</taxon>
        <taxon>Yinyavirus</taxon>
        <taxon>Yinyavirus AerP220</taxon>
    </lineage>
</organism>
<evidence type="ECO:0000313" key="2">
    <source>
        <dbReference type="Proteomes" id="UP001060037"/>
    </source>
</evidence>
<protein>
    <submittedName>
        <fullName evidence="1">Uncharacterized protein</fullName>
    </submittedName>
</protein>